<name>A0A4U0F387_9BACL</name>
<keyword evidence="11" id="KW-1185">Reference proteome</keyword>
<feature type="transmembrane region" description="Helical" evidence="8">
    <location>
        <begin position="182"/>
        <end position="204"/>
    </location>
</feature>
<sequence>MLLLLVPFFLWIFAFLLLPAIMMLISSFQNEGGQGFTLGQYVKGLTHPLYTAAIKNSVILSLVSALVGLAVAAIGAYSFTTFSEKARDRMLSLSNMMTNFAGVPLAFGFMALLGTNGMLTLLFKQLGLSFLVFDLYSWKGLAWVYIYFQIPVALLIVYPSLYAIKEEWKESASLLGASAAQFWLRIGVPVLLPALVGTFSVLFANAMGAYATAYALVTNNFNLLSIQIGGLVAGDVFPRVELGSAMAVILFVILVIALWINEKMLRLARKGGGLP</sequence>
<evidence type="ECO:0000256" key="8">
    <source>
        <dbReference type="SAM" id="Phobius"/>
    </source>
</evidence>
<keyword evidence="3" id="KW-0813">Transport</keyword>
<dbReference type="AlphaFoldDB" id="A0A4U0F387"/>
<keyword evidence="5 8" id="KW-0812">Transmembrane</keyword>
<dbReference type="PROSITE" id="PS50928">
    <property type="entry name" value="ABC_TM1"/>
    <property type="match status" value="1"/>
</dbReference>
<evidence type="ECO:0000256" key="1">
    <source>
        <dbReference type="ARBA" id="ARBA00004651"/>
    </source>
</evidence>
<keyword evidence="4" id="KW-1003">Cell membrane</keyword>
<dbReference type="GO" id="GO:0055085">
    <property type="term" value="P:transmembrane transport"/>
    <property type="evidence" value="ECO:0007669"/>
    <property type="project" value="InterPro"/>
</dbReference>
<feature type="transmembrane region" description="Helical" evidence="8">
    <location>
        <begin position="242"/>
        <end position="260"/>
    </location>
</feature>
<evidence type="ECO:0000256" key="2">
    <source>
        <dbReference type="ARBA" id="ARBA00007069"/>
    </source>
</evidence>
<feature type="transmembrane region" description="Helical" evidence="8">
    <location>
        <begin position="59"/>
        <end position="79"/>
    </location>
</feature>
<evidence type="ECO:0000256" key="4">
    <source>
        <dbReference type="ARBA" id="ARBA00022475"/>
    </source>
</evidence>
<dbReference type="CDD" id="cd06261">
    <property type="entry name" value="TM_PBP2"/>
    <property type="match status" value="1"/>
</dbReference>
<dbReference type="SUPFAM" id="SSF161098">
    <property type="entry name" value="MetI-like"/>
    <property type="match status" value="1"/>
</dbReference>
<evidence type="ECO:0000259" key="9">
    <source>
        <dbReference type="PROSITE" id="PS50928"/>
    </source>
</evidence>
<accession>A0A4U0F387</accession>
<dbReference type="OrthoDB" id="8404154at2"/>
<reference evidence="10 11" key="1">
    <citation type="submission" date="2019-04" db="EMBL/GenBank/DDBJ databases">
        <title>Cohnella sp. nov., isolated from soil.</title>
        <authorList>
            <person name="Kim W."/>
        </authorList>
    </citation>
    <scope>NUCLEOTIDE SEQUENCE [LARGE SCALE GENOMIC DNA]</scope>
    <source>
        <strain evidence="10 11">CAU 1483</strain>
    </source>
</reference>
<protein>
    <submittedName>
        <fullName evidence="10">ABC transporter permease</fullName>
    </submittedName>
</protein>
<dbReference type="PANTHER" id="PTHR42929">
    <property type="entry name" value="INNER MEMBRANE ABC TRANSPORTER PERMEASE PROTEIN YDCU-RELATED-RELATED"/>
    <property type="match status" value="1"/>
</dbReference>
<organism evidence="10 11">
    <name type="scientific">Cohnella pontilimi</name>
    <dbReference type="NCBI Taxonomy" id="2564100"/>
    <lineage>
        <taxon>Bacteria</taxon>
        <taxon>Bacillati</taxon>
        <taxon>Bacillota</taxon>
        <taxon>Bacilli</taxon>
        <taxon>Bacillales</taxon>
        <taxon>Paenibacillaceae</taxon>
        <taxon>Cohnella</taxon>
    </lineage>
</organism>
<evidence type="ECO:0000256" key="3">
    <source>
        <dbReference type="ARBA" id="ARBA00022448"/>
    </source>
</evidence>
<evidence type="ECO:0000256" key="6">
    <source>
        <dbReference type="ARBA" id="ARBA00022989"/>
    </source>
</evidence>
<keyword evidence="6 8" id="KW-1133">Transmembrane helix</keyword>
<comment type="subcellular location">
    <subcellularLocation>
        <location evidence="1">Cell membrane</location>
        <topology evidence="1">Multi-pass membrane protein</topology>
    </subcellularLocation>
</comment>
<gene>
    <name evidence="10" type="ORF">E5161_19195</name>
</gene>
<dbReference type="GO" id="GO:0005886">
    <property type="term" value="C:plasma membrane"/>
    <property type="evidence" value="ECO:0007669"/>
    <property type="project" value="UniProtKB-SubCell"/>
</dbReference>
<evidence type="ECO:0000256" key="7">
    <source>
        <dbReference type="ARBA" id="ARBA00023136"/>
    </source>
</evidence>
<keyword evidence="7 8" id="KW-0472">Membrane</keyword>
<dbReference type="Proteomes" id="UP000309673">
    <property type="component" value="Unassembled WGS sequence"/>
</dbReference>
<feature type="domain" description="ABC transmembrane type-1" evidence="9">
    <location>
        <begin position="54"/>
        <end position="261"/>
    </location>
</feature>
<comment type="caution">
    <text evidence="10">The sequence shown here is derived from an EMBL/GenBank/DDBJ whole genome shotgun (WGS) entry which is preliminary data.</text>
</comment>
<dbReference type="PANTHER" id="PTHR42929:SF1">
    <property type="entry name" value="INNER MEMBRANE ABC TRANSPORTER PERMEASE PROTEIN YDCU-RELATED"/>
    <property type="match status" value="1"/>
</dbReference>
<comment type="similarity">
    <text evidence="2">Belongs to the binding-protein-dependent transport system permease family. CysTW subfamily.</text>
</comment>
<dbReference type="Gene3D" id="1.10.3720.10">
    <property type="entry name" value="MetI-like"/>
    <property type="match status" value="1"/>
</dbReference>
<dbReference type="InterPro" id="IPR000515">
    <property type="entry name" value="MetI-like"/>
</dbReference>
<evidence type="ECO:0000313" key="10">
    <source>
        <dbReference type="EMBL" id="TJY38996.1"/>
    </source>
</evidence>
<evidence type="ECO:0000256" key="5">
    <source>
        <dbReference type="ARBA" id="ARBA00022692"/>
    </source>
</evidence>
<feature type="transmembrane region" description="Helical" evidence="8">
    <location>
        <begin position="100"/>
        <end position="122"/>
    </location>
</feature>
<proteinExistence type="inferred from homology"/>
<dbReference type="EMBL" id="SUPK01000011">
    <property type="protein sequence ID" value="TJY38996.1"/>
    <property type="molecule type" value="Genomic_DNA"/>
</dbReference>
<feature type="transmembrane region" description="Helical" evidence="8">
    <location>
        <begin position="142"/>
        <end position="161"/>
    </location>
</feature>
<evidence type="ECO:0000313" key="11">
    <source>
        <dbReference type="Proteomes" id="UP000309673"/>
    </source>
</evidence>
<dbReference type="InterPro" id="IPR035906">
    <property type="entry name" value="MetI-like_sf"/>
</dbReference>